<evidence type="ECO:0000313" key="2">
    <source>
        <dbReference type="Proteomes" id="UP000499080"/>
    </source>
</evidence>
<reference evidence="1 2" key="1">
    <citation type="journal article" date="2019" name="Sci. Rep.">
        <title>Orb-weaving spider Araneus ventricosus genome elucidates the spidroin gene catalogue.</title>
        <authorList>
            <person name="Kono N."/>
            <person name="Nakamura H."/>
            <person name="Ohtoshi R."/>
            <person name="Moran D.A.P."/>
            <person name="Shinohara A."/>
            <person name="Yoshida Y."/>
            <person name="Fujiwara M."/>
            <person name="Mori M."/>
            <person name="Tomita M."/>
            <person name="Arakawa K."/>
        </authorList>
    </citation>
    <scope>NUCLEOTIDE SEQUENCE [LARGE SCALE GENOMIC DNA]</scope>
</reference>
<proteinExistence type="predicted"/>
<accession>A0A4Y2C3J5</accession>
<sequence length="85" mass="9210">MGGCLLVGIGLRDRRVSDLKPASTKDPSRMRVWCILNLPLRIKLPLSGVVGKFMEGELSLVSSSSPDHGSNLRSLLEKNPLVALI</sequence>
<dbReference type="AlphaFoldDB" id="A0A4Y2C3J5"/>
<gene>
    <name evidence="1" type="ORF">AVEN_268290_1</name>
</gene>
<name>A0A4Y2C3J5_ARAVE</name>
<keyword evidence="2" id="KW-1185">Reference proteome</keyword>
<organism evidence="1 2">
    <name type="scientific">Araneus ventricosus</name>
    <name type="common">Orbweaver spider</name>
    <name type="synonym">Epeira ventricosa</name>
    <dbReference type="NCBI Taxonomy" id="182803"/>
    <lineage>
        <taxon>Eukaryota</taxon>
        <taxon>Metazoa</taxon>
        <taxon>Ecdysozoa</taxon>
        <taxon>Arthropoda</taxon>
        <taxon>Chelicerata</taxon>
        <taxon>Arachnida</taxon>
        <taxon>Araneae</taxon>
        <taxon>Araneomorphae</taxon>
        <taxon>Entelegynae</taxon>
        <taxon>Araneoidea</taxon>
        <taxon>Araneidae</taxon>
        <taxon>Araneus</taxon>
    </lineage>
</organism>
<evidence type="ECO:0000313" key="1">
    <source>
        <dbReference type="EMBL" id="GBL98206.1"/>
    </source>
</evidence>
<dbReference type="EMBL" id="BGPR01000137">
    <property type="protein sequence ID" value="GBL98206.1"/>
    <property type="molecule type" value="Genomic_DNA"/>
</dbReference>
<dbReference type="Proteomes" id="UP000499080">
    <property type="component" value="Unassembled WGS sequence"/>
</dbReference>
<protein>
    <submittedName>
        <fullName evidence="1">Uncharacterized protein</fullName>
    </submittedName>
</protein>
<comment type="caution">
    <text evidence="1">The sequence shown here is derived from an EMBL/GenBank/DDBJ whole genome shotgun (WGS) entry which is preliminary data.</text>
</comment>